<proteinExistence type="predicted"/>
<accession>A0A811BSU3</accession>
<organism evidence="1 2">
    <name type="scientific">Pandoravirus japonicus</name>
    <dbReference type="NCBI Taxonomy" id="2823154"/>
    <lineage>
        <taxon>Viruses</taxon>
        <taxon>Pandoravirus</taxon>
    </lineage>
</organism>
<reference evidence="1" key="1">
    <citation type="submission" date="2021-04" db="EMBL/GenBank/DDBJ databases">
        <title>Draft Genome Sequence of Pandoravirus japonicus, Isolated from the Sabaishi River of Niigata, Japan.</title>
        <authorList>
            <person name="Hosokawa N."/>
            <person name="Takahashi H."/>
            <person name="Aoki K."/>
            <person name="Takemura M."/>
        </authorList>
    </citation>
    <scope>NUCLEOTIDE SEQUENCE</scope>
</reference>
<name>A0A811BSU3_9VIRU</name>
<evidence type="ECO:0000313" key="1">
    <source>
        <dbReference type="EMBL" id="BCU03595.1"/>
    </source>
</evidence>
<evidence type="ECO:0000313" key="2">
    <source>
        <dbReference type="Proteomes" id="UP001253637"/>
    </source>
</evidence>
<sequence>MAFSKLAYARHEWRRKKKRMVLYAAIDPAGCRHDQSLSERAAMCAFFFFWSPFFSTRPLARVRPSARESARKVALAVRDQKEREKEREKKRILATAGSAMTRSWIDGKEEANKKSKKI</sequence>
<protein>
    <submittedName>
        <fullName evidence="1">Uncharacterized protein</fullName>
    </submittedName>
</protein>
<dbReference type="Proteomes" id="UP001253637">
    <property type="component" value="Segment"/>
</dbReference>
<dbReference type="EMBL" id="LC625835">
    <property type="protein sequence ID" value="BCU03595.1"/>
    <property type="molecule type" value="Genomic_DNA"/>
</dbReference>